<feature type="signal peptide" evidence="4">
    <location>
        <begin position="1"/>
        <end position="24"/>
    </location>
</feature>
<reference evidence="5 6" key="1">
    <citation type="submission" date="2021-11" db="EMBL/GenBank/DDBJ databases">
        <authorList>
            <person name="Islam A."/>
            <person name="Islam S."/>
            <person name="Flora M.S."/>
            <person name="Rahman M."/>
            <person name="Ziaur R.M."/>
            <person name="Epstein J.H."/>
            <person name="Hassan M."/>
            <person name="Klassen M."/>
            <person name="Woodard K."/>
            <person name="Webb A."/>
            <person name="Webby R.J."/>
            <person name="El Zowalaty M.E."/>
        </authorList>
    </citation>
    <scope>NUCLEOTIDE SEQUENCE [LARGE SCALE GENOMIC DNA]</scope>
    <source>
        <strain evidence="5">Pf1</strain>
    </source>
</reference>
<dbReference type="InterPro" id="IPR052282">
    <property type="entry name" value="Starch-active_LPMO"/>
</dbReference>
<proteinExistence type="predicted"/>
<feature type="region of interest" description="Disordered" evidence="3">
    <location>
        <begin position="204"/>
        <end position="297"/>
    </location>
</feature>
<accession>A0ABN8CJP8</accession>
<evidence type="ECO:0000313" key="5">
    <source>
        <dbReference type="EMBL" id="CAH0493401.1"/>
    </source>
</evidence>
<evidence type="ECO:0000256" key="4">
    <source>
        <dbReference type="SAM" id="SignalP"/>
    </source>
</evidence>
<dbReference type="EMBL" id="CAKLBC010001722">
    <property type="protein sequence ID" value="CAH0493401.1"/>
    <property type="molecule type" value="Genomic_DNA"/>
</dbReference>
<evidence type="ECO:0000256" key="1">
    <source>
        <dbReference type="ARBA" id="ARBA00001973"/>
    </source>
</evidence>
<dbReference type="PANTHER" id="PTHR36575:SF2">
    <property type="entry name" value="CHITIN-BINDING TYPE-4 DOMAIN-CONTAINING PROTEIN-RELATED"/>
    <property type="match status" value="1"/>
</dbReference>
<evidence type="ECO:0000313" key="6">
    <source>
        <dbReference type="Proteomes" id="UP001157938"/>
    </source>
</evidence>
<comment type="cofactor">
    <cofactor evidence="1">
        <name>Cu(2+)</name>
        <dbReference type="ChEBI" id="CHEBI:29036"/>
    </cofactor>
</comment>
<evidence type="ECO:0000256" key="3">
    <source>
        <dbReference type="SAM" id="MobiDB-lite"/>
    </source>
</evidence>
<name>A0ABN8CJP8_9STRA</name>
<feature type="compositionally biased region" description="Low complexity" evidence="3">
    <location>
        <begin position="226"/>
        <end position="276"/>
    </location>
</feature>
<feature type="chain" id="PRO_5045115390" evidence="4">
    <location>
        <begin position="25"/>
        <end position="341"/>
    </location>
</feature>
<dbReference type="PANTHER" id="PTHR36575">
    <property type="entry name" value="BINDING PROTEIN, PUTATIVE (AFU_ORTHOLOGUE AFUA_1G14430)-RELATED"/>
    <property type="match status" value="1"/>
</dbReference>
<gene>
    <name evidence="5" type="ORF">PFR001_LOCUS8538</name>
</gene>
<feature type="compositionally biased region" description="Polar residues" evidence="3">
    <location>
        <begin position="284"/>
        <end position="297"/>
    </location>
</feature>
<organism evidence="5 6">
    <name type="scientific">Peronospora farinosa</name>
    <dbReference type="NCBI Taxonomy" id="134698"/>
    <lineage>
        <taxon>Eukaryota</taxon>
        <taxon>Sar</taxon>
        <taxon>Stramenopiles</taxon>
        <taxon>Oomycota</taxon>
        <taxon>Peronosporomycetes</taxon>
        <taxon>Peronosporales</taxon>
        <taxon>Peronosporaceae</taxon>
        <taxon>Peronospora</taxon>
    </lineage>
</organism>
<comment type="caution">
    <text evidence="5">The sequence shown here is derived from an EMBL/GenBank/DDBJ whole genome shotgun (WGS) entry which is preliminary data.</text>
</comment>
<keyword evidence="4" id="KW-0732">Signal</keyword>
<dbReference type="Proteomes" id="UP001157938">
    <property type="component" value="Unassembled WGS sequence"/>
</dbReference>
<evidence type="ECO:0000256" key="2">
    <source>
        <dbReference type="ARBA" id="ARBA00023008"/>
    </source>
</evidence>
<keyword evidence="6" id="KW-1185">Reference proteome</keyword>
<keyword evidence="2" id="KW-0186">Copper</keyword>
<sequence>MQRAFSAACTTVAMAAFAFNTVDAHGYVSNPLAKFVDESILTKYVKTITADVNSAFGGLKWDDSPEANVATFTSAFVNTGYKSLRDMLDQQVSDCANTRTDTSPVDVSGLTVMKWQNDEEQKGFIDSHHGPCEVWIDDIMVDHQDDCVAAYGSGYPANVKVDFFKCSGNCILRFYWLALHEIKWQVYKQCVPIMNNSGMQTQTEVQGTVKPADIKTEVPGPVTPASTQMETQTETQPQSQSQTQSQPQSQSQSQSQSQPQSQSQTQSQPQSQSQTQVQDAVIPASTTSKNASESNDGCQNRALRNIEDAPTHLANGAKVNWADNRFLRAFNEFAAGFQRND</sequence>
<protein>
    <submittedName>
        <fullName evidence="5">Uncharacterized protein</fullName>
    </submittedName>
</protein>